<evidence type="ECO:0000313" key="3">
    <source>
        <dbReference type="Proteomes" id="UP000649179"/>
    </source>
</evidence>
<dbReference type="PANTHER" id="PTHR36456:SF1">
    <property type="entry name" value="UPF0232 PROTEIN SCO3875"/>
    <property type="match status" value="1"/>
</dbReference>
<feature type="compositionally biased region" description="Basic and acidic residues" evidence="1">
    <location>
        <begin position="16"/>
        <end position="26"/>
    </location>
</feature>
<dbReference type="RefSeq" id="WP_188779785.1">
    <property type="nucleotide sequence ID" value="NZ_BMKQ01000001.1"/>
</dbReference>
<gene>
    <name evidence="2" type="ORF">GCM10011519_21740</name>
</gene>
<protein>
    <submittedName>
        <fullName evidence="2">UPF0232 protein</fullName>
    </submittedName>
</protein>
<dbReference type="PANTHER" id="PTHR36456">
    <property type="entry name" value="UPF0232 PROTEIN SCO3875"/>
    <property type="match status" value="1"/>
</dbReference>
<proteinExistence type="predicted"/>
<feature type="compositionally biased region" description="Low complexity" evidence="1">
    <location>
        <begin position="34"/>
        <end position="44"/>
    </location>
</feature>
<feature type="region of interest" description="Disordered" evidence="1">
    <location>
        <begin position="1"/>
        <end position="82"/>
    </location>
</feature>
<name>A0A917BLQ6_9ACTN</name>
<feature type="compositionally biased region" description="Basic and acidic residues" evidence="1">
    <location>
        <begin position="73"/>
        <end position="82"/>
    </location>
</feature>
<dbReference type="EMBL" id="BMKQ01000001">
    <property type="protein sequence ID" value="GGF47334.1"/>
    <property type="molecule type" value="Genomic_DNA"/>
</dbReference>
<dbReference type="AlphaFoldDB" id="A0A917BLQ6"/>
<organism evidence="2 3">
    <name type="scientific">Marmoricola endophyticus</name>
    <dbReference type="NCBI Taxonomy" id="2040280"/>
    <lineage>
        <taxon>Bacteria</taxon>
        <taxon>Bacillati</taxon>
        <taxon>Actinomycetota</taxon>
        <taxon>Actinomycetes</taxon>
        <taxon>Propionibacteriales</taxon>
        <taxon>Nocardioidaceae</taxon>
        <taxon>Marmoricola</taxon>
    </lineage>
</organism>
<evidence type="ECO:0000313" key="2">
    <source>
        <dbReference type="EMBL" id="GGF47334.1"/>
    </source>
</evidence>
<keyword evidence="3" id="KW-1185">Reference proteome</keyword>
<reference evidence="2" key="2">
    <citation type="submission" date="2020-09" db="EMBL/GenBank/DDBJ databases">
        <authorList>
            <person name="Sun Q."/>
            <person name="Zhou Y."/>
        </authorList>
    </citation>
    <scope>NUCLEOTIDE SEQUENCE</scope>
    <source>
        <strain evidence="2">CGMCC 1.16067</strain>
    </source>
</reference>
<dbReference type="Pfam" id="PF05258">
    <property type="entry name" value="DciA"/>
    <property type="match status" value="1"/>
</dbReference>
<dbReference type="Proteomes" id="UP000649179">
    <property type="component" value="Unassembled WGS sequence"/>
</dbReference>
<accession>A0A917BLQ6</accession>
<sequence length="193" mass="20816">MSSEPPADPGPSGHAPDPEEEHRDDGTDLATVIARGLAGRTRAAAPRRRGRGAGAWSADVVRRAGGSRYSGSHPDDRDPQPMDASVERLVADRGWGTELRVHGVFSRWGAIVGPDIAAHATPESYVEGRLVVRADSTAWATQLTLMASSLVRRIDEELGDETVRVVEVLGPRGPSWRKGRLRVRGRGPRDTYG</sequence>
<evidence type="ECO:0000256" key="1">
    <source>
        <dbReference type="SAM" id="MobiDB-lite"/>
    </source>
</evidence>
<dbReference type="InterPro" id="IPR007922">
    <property type="entry name" value="DciA-like"/>
</dbReference>
<comment type="caution">
    <text evidence="2">The sequence shown here is derived from an EMBL/GenBank/DDBJ whole genome shotgun (WGS) entry which is preliminary data.</text>
</comment>
<reference evidence="2" key="1">
    <citation type="journal article" date="2014" name="Int. J. Syst. Evol. Microbiol.">
        <title>Complete genome sequence of Corynebacterium casei LMG S-19264T (=DSM 44701T), isolated from a smear-ripened cheese.</title>
        <authorList>
            <consortium name="US DOE Joint Genome Institute (JGI-PGF)"/>
            <person name="Walter F."/>
            <person name="Albersmeier A."/>
            <person name="Kalinowski J."/>
            <person name="Ruckert C."/>
        </authorList>
    </citation>
    <scope>NUCLEOTIDE SEQUENCE</scope>
    <source>
        <strain evidence="2">CGMCC 1.16067</strain>
    </source>
</reference>